<comment type="caution">
    <text evidence="2">The sequence shown here is derived from an EMBL/GenBank/DDBJ whole genome shotgun (WGS) entry which is preliminary data.</text>
</comment>
<dbReference type="CDD" id="cd04301">
    <property type="entry name" value="NAT_SF"/>
    <property type="match status" value="1"/>
</dbReference>
<proteinExistence type="predicted"/>
<evidence type="ECO:0000313" key="3">
    <source>
        <dbReference type="Proteomes" id="UP001183420"/>
    </source>
</evidence>
<dbReference type="RefSeq" id="WP_311599857.1">
    <property type="nucleotide sequence ID" value="NZ_JAVREM010000021.1"/>
</dbReference>
<keyword evidence="3" id="KW-1185">Reference proteome</keyword>
<keyword evidence="2" id="KW-0012">Acyltransferase</keyword>
<name>A0ABU2LRD1_9ACTN</name>
<gene>
    <name evidence="2" type="ORF">RNC47_17510</name>
</gene>
<dbReference type="Pfam" id="PF18014">
    <property type="entry name" value="Acetyltransf_18"/>
    <property type="match status" value="1"/>
</dbReference>
<keyword evidence="2" id="KW-0808">Transferase</keyword>
<reference evidence="3" key="1">
    <citation type="submission" date="2023-07" db="EMBL/GenBank/DDBJ databases">
        <title>30 novel species of actinomycetes from the DSMZ collection.</title>
        <authorList>
            <person name="Nouioui I."/>
        </authorList>
    </citation>
    <scope>NUCLEOTIDE SEQUENCE [LARGE SCALE GENOMIC DNA]</scope>
    <source>
        <strain evidence="3">DSM 44918</strain>
    </source>
</reference>
<accession>A0ABU2LRD1</accession>
<dbReference type="InterPro" id="IPR000182">
    <property type="entry name" value="GNAT_dom"/>
</dbReference>
<organism evidence="2 3">
    <name type="scientific">Streptomyces millisiae</name>
    <dbReference type="NCBI Taxonomy" id="3075542"/>
    <lineage>
        <taxon>Bacteria</taxon>
        <taxon>Bacillati</taxon>
        <taxon>Actinomycetota</taxon>
        <taxon>Actinomycetes</taxon>
        <taxon>Kitasatosporales</taxon>
        <taxon>Streptomycetaceae</taxon>
        <taxon>Streptomyces</taxon>
    </lineage>
</organism>
<dbReference type="Pfam" id="PF13673">
    <property type="entry name" value="Acetyltransf_10"/>
    <property type="match status" value="1"/>
</dbReference>
<evidence type="ECO:0000313" key="2">
    <source>
        <dbReference type="EMBL" id="MDT0320134.1"/>
    </source>
</evidence>
<dbReference type="EMBL" id="JAVREM010000021">
    <property type="protein sequence ID" value="MDT0320134.1"/>
    <property type="molecule type" value="Genomic_DNA"/>
</dbReference>
<evidence type="ECO:0000259" key="1">
    <source>
        <dbReference type="PROSITE" id="PS51186"/>
    </source>
</evidence>
<protein>
    <submittedName>
        <fullName evidence="2">GNAT family N-acetyltransferase</fullName>
        <ecNumber evidence="2">2.3.1.-</ecNumber>
    </submittedName>
</protein>
<dbReference type="EC" id="2.3.1.-" evidence="2"/>
<dbReference type="PROSITE" id="PS51186">
    <property type="entry name" value="GNAT"/>
    <property type="match status" value="1"/>
</dbReference>
<dbReference type="PANTHER" id="PTHR47237:SF2">
    <property type="entry name" value="BLL4206 PROTEIN"/>
    <property type="match status" value="1"/>
</dbReference>
<dbReference type="InterPro" id="IPR016181">
    <property type="entry name" value="Acyl_CoA_acyltransferase"/>
</dbReference>
<dbReference type="InterPro" id="IPR041496">
    <property type="entry name" value="YitH/HolE_GNAT"/>
</dbReference>
<dbReference type="Gene3D" id="3.40.630.90">
    <property type="match status" value="1"/>
</dbReference>
<dbReference type="Gene3D" id="3.40.630.30">
    <property type="match status" value="1"/>
</dbReference>
<sequence length="292" mass="31259">MTLPNDLPPVRRLGPADLTACLDLADSRDWTREEHKWRLLLTAGQGYGIDAPAGDPVGGLIATVVVTAYGDRHRCLSMVLVAERYARRGIARHLMRHALTECGPAAVFLSATDQGRPLYEQLGFKTVGQLTTVRGTFTGAVPPPARPATTVRPATAADLPAVLAYDRPVFGTDRTALLTRLPAFADRFLVAEDAATGHLTGFAAAWPNPSSIVIGPVVAEDTATAQALIARLGTEAPRTIRYDVDARHPELDRWLRANGLTGDRPCALMVLGAPDIPGDITRRFAPYSVALG</sequence>
<dbReference type="PANTHER" id="PTHR47237">
    <property type="entry name" value="SLL0310 PROTEIN"/>
    <property type="match status" value="1"/>
</dbReference>
<dbReference type="Proteomes" id="UP001183420">
    <property type="component" value="Unassembled WGS sequence"/>
</dbReference>
<dbReference type="InterPro" id="IPR052729">
    <property type="entry name" value="Acyl/Acetyltrans_Enzymes"/>
</dbReference>
<feature type="domain" description="N-acetyltransferase" evidence="1">
    <location>
        <begin position="8"/>
        <end position="144"/>
    </location>
</feature>
<dbReference type="GO" id="GO:0016746">
    <property type="term" value="F:acyltransferase activity"/>
    <property type="evidence" value="ECO:0007669"/>
    <property type="project" value="UniProtKB-KW"/>
</dbReference>
<dbReference type="SUPFAM" id="SSF55729">
    <property type="entry name" value="Acyl-CoA N-acyltransferases (Nat)"/>
    <property type="match status" value="1"/>
</dbReference>